<dbReference type="OrthoDB" id="10250130at2759"/>
<dbReference type="PROSITE" id="PS50097">
    <property type="entry name" value="BTB"/>
    <property type="match status" value="1"/>
</dbReference>
<dbReference type="InterPro" id="IPR011333">
    <property type="entry name" value="SKP1/BTB/POZ_sf"/>
</dbReference>
<keyword evidence="3" id="KW-1185">Reference proteome</keyword>
<reference evidence="2 3" key="1">
    <citation type="journal article" date="2011" name="Science">
        <title>The ecoresponsive genome of Daphnia pulex.</title>
        <authorList>
            <person name="Colbourne J.K."/>
            <person name="Pfrender M.E."/>
            <person name="Gilbert D."/>
            <person name="Thomas W.K."/>
            <person name="Tucker A."/>
            <person name="Oakley T.H."/>
            <person name="Tokishita S."/>
            <person name="Aerts A."/>
            <person name="Arnold G.J."/>
            <person name="Basu M.K."/>
            <person name="Bauer D.J."/>
            <person name="Caceres C.E."/>
            <person name="Carmel L."/>
            <person name="Casola C."/>
            <person name="Choi J.H."/>
            <person name="Detter J.C."/>
            <person name="Dong Q."/>
            <person name="Dusheyko S."/>
            <person name="Eads B.D."/>
            <person name="Frohlich T."/>
            <person name="Geiler-Samerotte K.A."/>
            <person name="Gerlach D."/>
            <person name="Hatcher P."/>
            <person name="Jogdeo S."/>
            <person name="Krijgsveld J."/>
            <person name="Kriventseva E.V."/>
            <person name="Kultz D."/>
            <person name="Laforsch C."/>
            <person name="Lindquist E."/>
            <person name="Lopez J."/>
            <person name="Manak J.R."/>
            <person name="Muller J."/>
            <person name="Pangilinan J."/>
            <person name="Patwardhan R.P."/>
            <person name="Pitluck S."/>
            <person name="Pritham E.J."/>
            <person name="Rechtsteiner A."/>
            <person name="Rho M."/>
            <person name="Rogozin I.B."/>
            <person name="Sakarya O."/>
            <person name="Salamov A."/>
            <person name="Schaack S."/>
            <person name="Shapiro H."/>
            <person name="Shiga Y."/>
            <person name="Skalitzky C."/>
            <person name="Smith Z."/>
            <person name="Souvorov A."/>
            <person name="Sung W."/>
            <person name="Tang Z."/>
            <person name="Tsuchiya D."/>
            <person name="Tu H."/>
            <person name="Vos H."/>
            <person name="Wang M."/>
            <person name="Wolf Y.I."/>
            <person name="Yamagata H."/>
            <person name="Yamada T."/>
            <person name="Ye Y."/>
            <person name="Shaw J.R."/>
            <person name="Andrews J."/>
            <person name="Crease T.J."/>
            <person name="Tang H."/>
            <person name="Lucas S.M."/>
            <person name="Robertson H.M."/>
            <person name="Bork P."/>
            <person name="Koonin E.V."/>
            <person name="Zdobnov E.M."/>
            <person name="Grigoriev I.V."/>
            <person name="Lynch M."/>
            <person name="Boore J.L."/>
        </authorList>
    </citation>
    <scope>NUCLEOTIDE SEQUENCE [LARGE SCALE GENOMIC DNA]</scope>
</reference>
<dbReference type="GO" id="GO:0005634">
    <property type="term" value="C:nucleus"/>
    <property type="evidence" value="ECO:0000318"/>
    <property type="project" value="GO_Central"/>
</dbReference>
<dbReference type="HOGENOM" id="CLU_1005636_0_0_1"/>
<dbReference type="InterPro" id="IPR000210">
    <property type="entry name" value="BTB/POZ_dom"/>
</dbReference>
<dbReference type="GO" id="GO:0030162">
    <property type="term" value="P:regulation of proteolysis"/>
    <property type="evidence" value="ECO:0000318"/>
    <property type="project" value="GO_Central"/>
</dbReference>
<name>E9GCF8_DAPPU</name>
<organism evidence="2 3">
    <name type="scientific">Daphnia pulex</name>
    <name type="common">Water flea</name>
    <dbReference type="NCBI Taxonomy" id="6669"/>
    <lineage>
        <taxon>Eukaryota</taxon>
        <taxon>Metazoa</taxon>
        <taxon>Ecdysozoa</taxon>
        <taxon>Arthropoda</taxon>
        <taxon>Crustacea</taxon>
        <taxon>Branchiopoda</taxon>
        <taxon>Diplostraca</taxon>
        <taxon>Cladocera</taxon>
        <taxon>Anomopoda</taxon>
        <taxon>Daphniidae</taxon>
        <taxon>Daphnia</taxon>
    </lineage>
</organism>
<gene>
    <name evidence="2" type="ORF">DAPPUDRAFT_316291</name>
</gene>
<dbReference type="Pfam" id="PF00651">
    <property type="entry name" value="BTB"/>
    <property type="match status" value="1"/>
</dbReference>
<protein>
    <recommendedName>
        <fullName evidence="1">BTB domain-containing protein</fullName>
    </recommendedName>
</protein>
<dbReference type="InParanoid" id="E9GCF8"/>
<dbReference type="GO" id="GO:0005737">
    <property type="term" value="C:cytoplasm"/>
    <property type="evidence" value="ECO:0000318"/>
    <property type="project" value="GO_Central"/>
</dbReference>
<dbReference type="SUPFAM" id="SSF54695">
    <property type="entry name" value="POZ domain"/>
    <property type="match status" value="1"/>
</dbReference>
<dbReference type="CDD" id="cd18186">
    <property type="entry name" value="BTB_POZ_ZBTB_KLHL-like"/>
    <property type="match status" value="1"/>
</dbReference>
<proteinExistence type="predicted"/>
<feature type="domain" description="BTB" evidence="1">
    <location>
        <begin position="157"/>
        <end position="222"/>
    </location>
</feature>
<dbReference type="GO" id="GO:0031625">
    <property type="term" value="F:ubiquitin protein ligase binding"/>
    <property type="evidence" value="ECO:0000318"/>
    <property type="project" value="GO_Central"/>
</dbReference>
<dbReference type="GO" id="GO:0043161">
    <property type="term" value="P:proteasome-mediated ubiquitin-dependent protein catabolic process"/>
    <property type="evidence" value="ECO:0000318"/>
    <property type="project" value="GO_Central"/>
</dbReference>
<dbReference type="EMBL" id="GL732539">
    <property type="protein sequence ID" value="EFX82548.1"/>
    <property type="molecule type" value="Genomic_DNA"/>
</dbReference>
<sequence>MFALFGTPKTRPKMIVPYEWILENVEEEPMTITSKMISFGGEKVFRVGLKNYAEYSILFFVVTYLNKIGMEVEDVMYGIQGIGTGPAIMKPMKMENIGYCENLHLFNTILDKKIVGSCTFMFRIVILGNSESYGYRLCDRLAKSQLWAALENQQNLVDVELIVKEKIFRAHKAILAARSSVFAHEFEKIQPGKDGLHQIRIEIEAEPSTMLKFLHFIYTGELLGTLADEKLFKLAHRYNSSTLNTMGETALMEMNATAMAKLMDSLNDEIDAVYPSKIM</sequence>
<dbReference type="KEGG" id="dpx:DAPPUDRAFT_316291"/>
<accession>E9GCF8</accession>
<evidence type="ECO:0000313" key="3">
    <source>
        <dbReference type="Proteomes" id="UP000000305"/>
    </source>
</evidence>
<evidence type="ECO:0000259" key="1">
    <source>
        <dbReference type="PROSITE" id="PS50097"/>
    </source>
</evidence>
<dbReference type="SMART" id="SM00225">
    <property type="entry name" value="BTB"/>
    <property type="match status" value="1"/>
</dbReference>
<dbReference type="PANTHER" id="PTHR24413">
    <property type="entry name" value="SPECKLE-TYPE POZ PROTEIN"/>
    <property type="match status" value="1"/>
</dbReference>
<dbReference type="Gene3D" id="3.30.710.10">
    <property type="entry name" value="Potassium Channel Kv1.1, Chain A"/>
    <property type="match status" value="1"/>
</dbReference>
<evidence type="ECO:0000313" key="2">
    <source>
        <dbReference type="EMBL" id="EFX82548.1"/>
    </source>
</evidence>
<dbReference type="AlphaFoldDB" id="E9GCF8"/>
<dbReference type="PhylomeDB" id="E9GCF8"/>
<dbReference type="Proteomes" id="UP000000305">
    <property type="component" value="Unassembled WGS sequence"/>
</dbReference>